<proteinExistence type="predicted"/>
<dbReference type="SUPFAM" id="SSF50156">
    <property type="entry name" value="PDZ domain-like"/>
    <property type="match status" value="1"/>
</dbReference>
<comment type="subcellular location">
    <subcellularLocation>
        <location evidence="2">Synapse</location>
    </subcellularLocation>
</comment>
<dbReference type="GO" id="GO:0050806">
    <property type="term" value="P:positive regulation of synaptic transmission"/>
    <property type="evidence" value="ECO:0007669"/>
    <property type="project" value="TreeGrafter"/>
</dbReference>
<dbReference type="GO" id="GO:0042734">
    <property type="term" value="C:presynaptic membrane"/>
    <property type="evidence" value="ECO:0007669"/>
    <property type="project" value="TreeGrafter"/>
</dbReference>
<dbReference type="Gene3D" id="2.30.42.10">
    <property type="match status" value="1"/>
</dbReference>
<dbReference type="InterPro" id="IPR001478">
    <property type="entry name" value="PDZ"/>
</dbReference>
<dbReference type="PANTHER" id="PTHR12157">
    <property type="entry name" value="REGULATING SYNAPTIC MEMBRANE EXOCYTOSIS PROTEIN"/>
    <property type="match status" value="1"/>
</dbReference>
<feature type="compositionally biased region" description="Low complexity" evidence="3">
    <location>
        <begin position="78"/>
        <end position="102"/>
    </location>
</feature>
<dbReference type="GO" id="GO:0031267">
    <property type="term" value="F:small GTPase binding"/>
    <property type="evidence" value="ECO:0007669"/>
    <property type="project" value="InterPro"/>
</dbReference>
<feature type="compositionally biased region" description="Basic and acidic residues" evidence="3">
    <location>
        <begin position="145"/>
        <end position="160"/>
    </location>
</feature>
<dbReference type="SMART" id="SM00239">
    <property type="entry name" value="C2"/>
    <property type="match status" value="1"/>
</dbReference>
<dbReference type="GO" id="GO:0048788">
    <property type="term" value="C:cytoskeleton of presynaptic active zone"/>
    <property type="evidence" value="ECO:0007669"/>
    <property type="project" value="TreeGrafter"/>
</dbReference>
<evidence type="ECO:0008006" key="6">
    <source>
        <dbReference type="Google" id="ProtNLM"/>
    </source>
</evidence>
<dbReference type="GO" id="GO:0042391">
    <property type="term" value="P:regulation of membrane potential"/>
    <property type="evidence" value="ECO:0007669"/>
    <property type="project" value="TreeGrafter"/>
</dbReference>
<evidence type="ECO:0000313" key="4">
    <source>
        <dbReference type="EnsemblMetazoa" id="PPAI009139-PA"/>
    </source>
</evidence>
<dbReference type="Gene3D" id="2.60.40.150">
    <property type="entry name" value="C2 domain"/>
    <property type="match status" value="1"/>
</dbReference>
<dbReference type="SUPFAM" id="SSF49562">
    <property type="entry name" value="C2 domain (Calcium/lipid-binding domain, CaLB)"/>
    <property type="match status" value="1"/>
</dbReference>
<feature type="compositionally biased region" description="Low complexity" evidence="3">
    <location>
        <begin position="621"/>
        <end position="630"/>
    </location>
</feature>
<dbReference type="PROSITE" id="PS50106">
    <property type="entry name" value="PDZ"/>
    <property type="match status" value="1"/>
</dbReference>
<dbReference type="PANTHER" id="PTHR12157:SF21">
    <property type="entry name" value="RAB3 INTERACTING MOLECULE, ISOFORM F"/>
    <property type="match status" value="1"/>
</dbReference>
<evidence type="ECO:0000313" key="5">
    <source>
        <dbReference type="Proteomes" id="UP000092462"/>
    </source>
</evidence>
<dbReference type="VEuPathDB" id="VectorBase:PPAPM1_008242"/>
<dbReference type="EnsemblMetazoa" id="PPAI009139-RA">
    <property type="protein sequence ID" value="PPAI009139-PA"/>
    <property type="gene ID" value="PPAI009139"/>
</dbReference>
<dbReference type="InterPro" id="IPR000008">
    <property type="entry name" value="C2_dom"/>
</dbReference>
<feature type="region of interest" description="Disordered" evidence="3">
    <location>
        <begin position="78"/>
        <end position="117"/>
    </location>
</feature>
<sequence>MSRINPYMRWPFAFAAGHGKVLESHSRLLTSSSVVQGSDIHPPGRLDVHHRNTYNRTNHNRQVPGHHNPQIIVGEVAGTSFGGSSSVTPTTTSTSSASTQSTYDRYTSEPDPYWEDTADSRRFTERRKKTVRFDRQDSEDWSVWDAERQGSQDSATKDSGIDTSSTFTSSEDSNRGDGTKVSAIPPQPKKTMILSDLLPKKISSSSPIVIHQIIGLLFSLLDLLLLMFDALPHIFHIHPPFRQFISERPPSAHFAHTLQNPVSWQVSADGSRMIGHMILRKSVDGADVLGLKVAGGVPLAGGGRGAIIDQVKRGSIADQEGYIKPGDEVIEWNGRTLPGKTAQEVYDIVFEGRHDPQVELIVSRVIAANRQAAQASWRQSHSPVRTHQPGTTRWIISEIYDRRDKPSVLVTSPGSPDLHSLNRATATRYANRLTPAGPLPYDPNVGGRIQVKLGFEAPSLQLIVTIICAAGLTVRANGVARNPYVKIFLLPGSDKSKRRTKTLASTCDPRWGQTFVYSGLRRADLHNRLLEITVWDYVRYGANDFLGEVNLELGNHPLDDEAEWYILQPHQDSPNHTVRLTHKLYQSPQNRKNGPGATRLHNLRKDDPNDMESILTPTDHLSPPSTTSRLSDSDTSECDIDGITAGRDGASLSSLGSSSSPPPEVERAIPALGYHCDSFHLVLPNDYADSLQLLHCASCTTPAAYDTSDPPLRRCDNHGKPYRPLASGPVVTCHASNAAPRANRSER</sequence>
<dbReference type="InterPro" id="IPR035892">
    <property type="entry name" value="C2_domain_sf"/>
</dbReference>
<dbReference type="GO" id="GO:0044325">
    <property type="term" value="F:transmembrane transporter binding"/>
    <property type="evidence" value="ECO:0007669"/>
    <property type="project" value="TreeGrafter"/>
</dbReference>
<keyword evidence="1" id="KW-0770">Synapse</keyword>
<dbReference type="GO" id="GO:0048791">
    <property type="term" value="P:calcium ion-regulated exocytosis of neurotransmitter"/>
    <property type="evidence" value="ECO:0007669"/>
    <property type="project" value="TreeGrafter"/>
</dbReference>
<evidence type="ECO:0000256" key="3">
    <source>
        <dbReference type="SAM" id="MobiDB-lite"/>
    </source>
</evidence>
<dbReference type="Proteomes" id="UP000092462">
    <property type="component" value="Unassembled WGS sequence"/>
</dbReference>
<dbReference type="GO" id="GO:0048167">
    <property type="term" value="P:regulation of synaptic plasticity"/>
    <property type="evidence" value="ECO:0007669"/>
    <property type="project" value="TreeGrafter"/>
</dbReference>
<feature type="region of interest" description="Disordered" evidence="3">
    <location>
        <begin position="141"/>
        <end position="186"/>
    </location>
</feature>
<protein>
    <recommendedName>
        <fullName evidence="6">PDZ domain-containing protein</fullName>
    </recommendedName>
</protein>
<dbReference type="CDD" id="cd04031">
    <property type="entry name" value="C2A_RIM1alpha"/>
    <property type="match status" value="1"/>
</dbReference>
<dbReference type="Pfam" id="PF00168">
    <property type="entry name" value="C2"/>
    <property type="match status" value="1"/>
</dbReference>
<name>A0A1B0DL99_PHLPP</name>
<feature type="region of interest" description="Disordered" evidence="3">
    <location>
        <begin position="586"/>
        <end position="666"/>
    </location>
</feature>
<evidence type="ECO:0000256" key="1">
    <source>
        <dbReference type="ARBA" id="ARBA00023018"/>
    </source>
</evidence>
<accession>A0A1B0DL99</accession>
<dbReference type="PROSITE" id="PS50004">
    <property type="entry name" value="C2"/>
    <property type="match status" value="1"/>
</dbReference>
<dbReference type="InterPro" id="IPR039032">
    <property type="entry name" value="Rim-like"/>
</dbReference>
<reference evidence="4" key="1">
    <citation type="submission" date="2022-08" db="UniProtKB">
        <authorList>
            <consortium name="EnsemblMetazoa"/>
        </authorList>
    </citation>
    <scope>IDENTIFICATION</scope>
    <source>
        <strain evidence="4">Israel</strain>
    </source>
</reference>
<keyword evidence="5" id="KW-1185">Reference proteome</keyword>
<dbReference type="VEuPathDB" id="VectorBase:PPAI009139"/>
<dbReference type="InterPro" id="IPR036034">
    <property type="entry name" value="PDZ_sf"/>
</dbReference>
<dbReference type="AlphaFoldDB" id="A0A1B0DL99"/>
<organism evidence="4 5">
    <name type="scientific">Phlebotomus papatasi</name>
    <name type="common">Sandfly</name>
    <dbReference type="NCBI Taxonomy" id="29031"/>
    <lineage>
        <taxon>Eukaryota</taxon>
        <taxon>Metazoa</taxon>
        <taxon>Ecdysozoa</taxon>
        <taxon>Arthropoda</taxon>
        <taxon>Hexapoda</taxon>
        <taxon>Insecta</taxon>
        <taxon>Pterygota</taxon>
        <taxon>Neoptera</taxon>
        <taxon>Endopterygota</taxon>
        <taxon>Diptera</taxon>
        <taxon>Nematocera</taxon>
        <taxon>Psychodoidea</taxon>
        <taxon>Psychodidae</taxon>
        <taxon>Phlebotomus</taxon>
        <taxon>Phlebotomus</taxon>
    </lineage>
</organism>
<dbReference type="Pfam" id="PF00595">
    <property type="entry name" value="PDZ"/>
    <property type="match status" value="1"/>
</dbReference>
<dbReference type="SMART" id="SM00228">
    <property type="entry name" value="PDZ"/>
    <property type="match status" value="1"/>
</dbReference>
<dbReference type="EMBL" id="AJVK01016352">
    <property type="status" value="NOT_ANNOTATED_CDS"/>
    <property type="molecule type" value="Genomic_DNA"/>
</dbReference>
<evidence type="ECO:0000256" key="2">
    <source>
        <dbReference type="ARBA" id="ARBA00034103"/>
    </source>
</evidence>